<feature type="compositionally biased region" description="Low complexity" evidence="4">
    <location>
        <begin position="23"/>
        <end position="50"/>
    </location>
</feature>
<evidence type="ECO:0000259" key="5">
    <source>
        <dbReference type="PROSITE" id="PS51077"/>
    </source>
</evidence>
<gene>
    <name evidence="7" type="ORF">HF526_00580</name>
</gene>
<feature type="domain" description="HTH iclR-type" evidence="5">
    <location>
        <begin position="56"/>
        <end position="116"/>
    </location>
</feature>
<keyword evidence="1" id="KW-0805">Transcription regulation</keyword>
<dbReference type="SUPFAM" id="SSF46785">
    <property type="entry name" value="Winged helix' DNA-binding domain"/>
    <property type="match status" value="1"/>
</dbReference>
<organism evidence="7 8">
    <name type="scientific">Pseudonocardia acidicola</name>
    <dbReference type="NCBI Taxonomy" id="2724939"/>
    <lineage>
        <taxon>Bacteria</taxon>
        <taxon>Bacillati</taxon>
        <taxon>Actinomycetota</taxon>
        <taxon>Actinomycetes</taxon>
        <taxon>Pseudonocardiales</taxon>
        <taxon>Pseudonocardiaceae</taxon>
        <taxon>Pseudonocardia</taxon>
    </lineage>
</organism>
<evidence type="ECO:0000256" key="3">
    <source>
        <dbReference type="ARBA" id="ARBA00023163"/>
    </source>
</evidence>
<accession>A0ABX1S2Q0</accession>
<dbReference type="InterPro" id="IPR005471">
    <property type="entry name" value="Tscrpt_reg_IclR_N"/>
</dbReference>
<dbReference type="Gene3D" id="1.10.10.10">
    <property type="entry name" value="Winged helix-like DNA-binding domain superfamily/Winged helix DNA-binding domain"/>
    <property type="match status" value="1"/>
</dbReference>
<dbReference type="InterPro" id="IPR050707">
    <property type="entry name" value="HTH_MetabolicPath_Reg"/>
</dbReference>
<reference evidence="7 8" key="1">
    <citation type="submission" date="2020-04" db="EMBL/GenBank/DDBJ databases">
        <authorList>
            <person name="Klaysubun C."/>
            <person name="Duangmal K."/>
            <person name="Lipun K."/>
        </authorList>
    </citation>
    <scope>NUCLEOTIDE SEQUENCE [LARGE SCALE GENOMIC DNA]</scope>
    <source>
        <strain evidence="7 8">K10HN5</strain>
    </source>
</reference>
<dbReference type="Pfam" id="PF09339">
    <property type="entry name" value="HTH_IclR"/>
    <property type="match status" value="1"/>
</dbReference>
<keyword evidence="3" id="KW-0804">Transcription</keyword>
<dbReference type="PROSITE" id="PS51077">
    <property type="entry name" value="HTH_ICLR"/>
    <property type="match status" value="1"/>
</dbReference>
<evidence type="ECO:0000256" key="2">
    <source>
        <dbReference type="ARBA" id="ARBA00023125"/>
    </source>
</evidence>
<comment type="caution">
    <text evidence="7">The sequence shown here is derived from an EMBL/GenBank/DDBJ whole genome shotgun (WGS) entry which is preliminary data.</text>
</comment>
<name>A0ABX1S2Q0_9PSEU</name>
<dbReference type="EMBL" id="JAAXLA010000001">
    <property type="protein sequence ID" value="NMH95828.1"/>
    <property type="molecule type" value="Genomic_DNA"/>
</dbReference>
<dbReference type="InterPro" id="IPR036388">
    <property type="entry name" value="WH-like_DNA-bd_sf"/>
</dbReference>
<keyword evidence="8" id="KW-1185">Reference proteome</keyword>
<keyword evidence="2" id="KW-0238">DNA-binding</keyword>
<protein>
    <submittedName>
        <fullName evidence="7">IclR family transcriptional regulator</fullName>
    </submittedName>
</protein>
<evidence type="ECO:0000313" key="7">
    <source>
        <dbReference type="EMBL" id="NMH95828.1"/>
    </source>
</evidence>
<evidence type="ECO:0000259" key="6">
    <source>
        <dbReference type="PROSITE" id="PS51078"/>
    </source>
</evidence>
<dbReference type="Gene3D" id="3.30.450.40">
    <property type="match status" value="1"/>
</dbReference>
<dbReference type="PANTHER" id="PTHR30136">
    <property type="entry name" value="HELIX-TURN-HELIX TRANSCRIPTIONAL REGULATOR, ICLR FAMILY"/>
    <property type="match status" value="1"/>
</dbReference>
<evidence type="ECO:0000313" key="8">
    <source>
        <dbReference type="Proteomes" id="UP000820669"/>
    </source>
</evidence>
<dbReference type="SUPFAM" id="SSF55781">
    <property type="entry name" value="GAF domain-like"/>
    <property type="match status" value="1"/>
</dbReference>
<evidence type="ECO:0000256" key="4">
    <source>
        <dbReference type="SAM" id="MobiDB-lite"/>
    </source>
</evidence>
<feature type="domain" description="IclR-ED" evidence="6">
    <location>
        <begin position="117"/>
        <end position="302"/>
    </location>
</feature>
<dbReference type="PANTHER" id="PTHR30136:SF24">
    <property type="entry name" value="HTH-TYPE TRANSCRIPTIONAL REPRESSOR ALLR"/>
    <property type="match status" value="1"/>
</dbReference>
<sequence length="305" mass="32075">MTVADLGISNGADPILDPARLAPDVPDLVPDGPVGEPAGAPGSGAESGSDIGDGPLRSVSIAMSVLDCFGTETELGATKVAQRLGVAKSTACRMLAALASGGLLERTRTGRYRLGLRLFEIGQLAVDRLMLRELALPVLGDLREVLRETVQLGVPVGADVLFVDRLDGAAAGTRFHTELYRRGPGHSSSAGKAIAAFNPAMERAIMERGFIRRTPFTIVDPGRYQQVLRQIRVDGYAASREEYELGTSSVGAPIVLTRGGRRIAVAAISVVGATPRVLGPRKVAVVQSVRRAAATVSAMLERSQE</sequence>
<dbReference type="InterPro" id="IPR036390">
    <property type="entry name" value="WH_DNA-bd_sf"/>
</dbReference>
<dbReference type="Proteomes" id="UP000820669">
    <property type="component" value="Unassembled WGS sequence"/>
</dbReference>
<dbReference type="PROSITE" id="PS51078">
    <property type="entry name" value="ICLR_ED"/>
    <property type="match status" value="1"/>
</dbReference>
<dbReference type="RefSeq" id="WP_169379199.1">
    <property type="nucleotide sequence ID" value="NZ_JAAXLA010000001.1"/>
</dbReference>
<dbReference type="InterPro" id="IPR029016">
    <property type="entry name" value="GAF-like_dom_sf"/>
</dbReference>
<evidence type="ECO:0000256" key="1">
    <source>
        <dbReference type="ARBA" id="ARBA00023015"/>
    </source>
</evidence>
<proteinExistence type="predicted"/>
<dbReference type="Pfam" id="PF01614">
    <property type="entry name" value="IclR_C"/>
    <property type="match status" value="1"/>
</dbReference>
<dbReference type="InterPro" id="IPR014757">
    <property type="entry name" value="Tscrpt_reg_IclR_C"/>
</dbReference>
<dbReference type="SMART" id="SM00346">
    <property type="entry name" value="HTH_ICLR"/>
    <property type="match status" value="1"/>
</dbReference>
<feature type="region of interest" description="Disordered" evidence="4">
    <location>
        <begin position="17"/>
        <end position="51"/>
    </location>
</feature>